<dbReference type="InterPro" id="IPR019587">
    <property type="entry name" value="Polyketide_cyclase/dehydratase"/>
</dbReference>
<dbReference type="InterPro" id="IPR023393">
    <property type="entry name" value="START-like_dom_sf"/>
</dbReference>
<dbReference type="Gene3D" id="3.30.530.20">
    <property type="match status" value="1"/>
</dbReference>
<name>A0A1F6GRR0_9PROT</name>
<dbReference type="EMBL" id="MFNF01000041">
    <property type="protein sequence ID" value="OGH00877.1"/>
    <property type="molecule type" value="Genomic_DNA"/>
</dbReference>
<comment type="caution">
    <text evidence="1">The sequence shown here is derived from an EMBL/GenBank/DDBJ whole genome shotgun (WGS) entry which is preliminary data.</text>
</comment>
<organism evidence="1 2">
    <name type="scientific">Candidatus Lambdaproteobacteria bacterium RIFOXYD2_FULL_56_26</name>
    <dbReference type="NCBI Taxonomy" id="1817773"/>
    <lineage>
        <taxon>Bacteria</taxon>
        <taxon>Pseudomonadati</taxon>
        <taxon>Pseudomonadota</taxon>
        <taxon>Candidatus Lambdaproteobacteria</taxon>
    </lineage>
</organism>
<reference evidence="1 2" key="1">
    <citation type="journal article" date="2016" name="Nat. Commun.">
        <title>Thousands of microbial genomes shed light on interconnected biogeochemical processes in an aquifer system.</title>
        <authorList>
            <person name="Anantharaman K."/>
            <person name="Brown C.T."/>
            <person name="Hug L.A."/>
            <person name="Sharon I."/>
            <person name="Castelle C.J."/>
            <person name="Probst A.J."/>
            <person name="Thomas B.C."/>
            <person name="Singh A."/>
            <person name="Wilkins M.J."/>
            <person name="Karaoz U."/>
            <person name="Brodie E.L."/>
            <person name="Williams K.H."/>
            <person name="Hubbard S.S."/>
            <person name="Banfield J.F."/>
        </authorList>
    </citation>
    <scope>NUCLEOTIDE SEQUENCE [LARGE SCALE GENOMIC DNA]</scope>
</reference>
<dbReference type="Pfam" id="PF10604">
    <property type="entry name" value="Polyketide_cyc2"/>
    <property type="match status" value="1"/>
</dbReference>
<gene>
    <name evidence="1" type="ORF">A2557_01960</name>
</gene>
<dbReference type="SUPFAM" id="SSF55961">
    <property type="entry name" value="Bet v1-like"/>
    <property type="match status" value="1"/>
</dbReference>
<evidence type="ECO:0000313" key="2">
    <source>
        <dbReference type="Proteomes" id="UP000177583"/>
    </source>
</evidence>
<evidence type="ECO:0008006" key="3">
    <source>
        <dbReference type="Google" id="ProtNLM"/>
    </source>
</evidence>
<dbReference type="AlphaFoldDB" id="A0A1F6GRR0"/>
<protein>
    <recommendedName>
        <fullName evidence="3">Polyketide cyclase</fullName>
    </recommendedName>
</protein>
<proteinExistence type="predicted"/>
<sequence length="144" mass="16823">MWSQSYSKTVKELTRDQVWQVWIDINHWPEWQSDLESTRLEGEFLAGTFFHFRPKGGPNLRLKLVQVEPTQSFTDLTRFPLAKMYGQHELIDKGEELEIKITLRLVGPLGFLWRKLVVEGIARGLPEQTERLIEQTRSTQSLAV</sequence>
<dbReference type="Proteomes" id="UP000177583">
    <property type="component" value="Unassembled WGS sequence"/>
</dbReference>
<evidence type="ECO:0000313" key="1">
    <source>
        <dbReference type="EMBL" id="OGH00877.1"/>
    </source>
</evidence>
<accession>A0A1F6GRR0</accession>